<gene>
    <name evidence="1" type="ORF">OP8BY_0681</name>
</gene>
<sequence length="77" mass="9098">MPGFWRKKFFLFHVSTFFRFRASAQFTAEPGRFILLQKTDRLNREIKKSPMAGTVPQFFSAGRRKKSQPVRVTIILF</sequence>
<dbReference type="EMBL" id="QUAH01000013">
    <property type="protein sequence ID" value="RFT15050.1"/>
    <property type="molecule type" value="Genomic_DNA"/>
</dbReference>
<evidence type="ECO:0000313" key="2">
    <source>
        <dbReference type="Proteomes" id="UP000257323"/>
    </source>
</evidence>
<proteinExistence type="predicted"/>
<dbReference type="Proteomes" id="UP000257323">
    <property type="component" value="Unassembled WGS sequence"/>
</dbReference>
<comment type="caution">
    <text evidence="1">The sequence shown here is derived from an EMBL/GenBank/DDBJ whole genome shotgun (WGS) entry which is preliminary data.</text>
</comment>
<protein>
    <submittedName>
        <fullName evidence="1">Uncharacterized protein</fullName>
    </submittedName>
</protein>
<evidence type="ECO:0000313" key="1">
    <source>
        <dbReference type="EMBL" id="RFT15050.1"/>
    </source>
</evidence>
<organism evidence="1 2">
    <name type="scientific">Candidatus Saccharicenans subterraneus</name>
    <dbReference type="NCBI Taxonomy" id="2508984"/>
    <lineage>
        <taxon>Bacteria</taxon>
        <taxon>Candidatus Aminicenantota</taxon>
        <taxon>Candidatus Aminicenantia</taxon>
        <taxon>Candidatus Aminicenantales</taxon>
        <taxon>Candidatus Saccharicenantaceae</taxon>
        <taxon>Candidatus Saccharicenans</taxon>
    </lineage>
</organism>
<reference evidence="1 2" key="1">
    <citation type="submission" date="2018-08" db="EMBL/GenBank/DDBJ databases">
        <title>Genome analysis of the thermophilic bacterium of the candidate phylum Aminicenantes from deep subsurface aquifer revealed its physiology and ecological role.</title>
        <authorList>
            <person name="Kadnikov V.V."/>
            <person name="Mardanov A.V."/>
            <person name="Beletsky A.V."/>
            <person name="Karnachuk O.V."/>
            <person name="Ravin N.V."/>
        </authorList>
    </citation>
    <scope>NUCLEOTIDE SEQUENCE [LARGE SCALE GENOMIC DNA]</scope>
    <source>
        <strain evidence="1">BY38</strain>
    </source>
</reference>
<accession>A0A3E2BJX8</accession>
<name>A0A3E2BJX8_9BACT</name>
<dbReference type="AlphaFoldDB" id="A0A3E2BJX8"/>